<evidence type="ECO:0000313" key="1">
    <source>
        <dbReference type="EMBL" id="STE02124.1"/>
    </source>
</evidence>
<accession>A0A376H6P4</accession>
<dbReference type="EMBL" id="UFZA01000001">
    <property type="protein sequence ID" value="STE02124.1"/>
    <property type="molecule type" value="Genomic_DNA"/>
</dbReference>
<organism evidence="1 2">
    <name type="scientific">Escherichia coli</name>
    <dbReference type="NCBI Taxonomy" id="562"/>
    <lineage>
        <taxon>Bacteria</taxon>
        <taxon>Pseudomonadati</taxon>
        <taxon>Pseudomonadota</taxon>
        <taxon>Gammaproteobacteria</taxon>
        <taxon>Enterobacterales</taxon>
        <taxon>Enterobacteriaceae</taxon>
        <taxon>Escherichia</taxon>
    </lineage>
</organism>
<sequence>MGCCSGGGTQAYGQPDNPVLSRGKDSLAILTAAPFRGVPQPEAHGRIKFNDRLSMNHQPRRALSRYALTFQGYILSVNCQCRILIRVRRTTTRDSVLISIFNRIPMEDKMPTKLCPVCNSSSDFSEKNGYYIFDCPKHGVFHISKLDGIFVKPSQYQADKLNKILNAKRASGYTEPIEVLPRPRLVELD</sequence>
<gene>
    <name evidence="1" type="ORF">NCTC10082_00408</name>
</gene>
<dbReference type="AlphaFoldDB" id="A0A376H6P4"/>
<name>A0A376H6P4_ECOLX</name>
<reference evidence="1 2" key="1">
    <citation type="submission" date="2018-06" db="EMBL/GenBank/DDBJ databases">
        <authorList>
            <consortium name="Pathogen Informatics"/>
            <person name="Doyle S."/>
        </authorList>
    </citation>
    <scope>NUCLEOTIDE SEQUENCE [LARGE SCALE GENOMIC DNA]</scope>
    <source>
        <strain evidence="1 2">NCTC10082</strain>
    </source>
</reference>
<dbReference type="Proteomes" id="UP000255164">
    <property type="component" value="Unassembled WGS sequence"/>
</dbReference>
<evidence type="ECO:0000313" key="2">
    <source>
        <dbReference type="Proteomes" id="UP000255164"/>
    </source>
</evidence>
<proteinExistence type="predicted"/>
<protein>
    <submittedName>
        <fullName evidence="1">Uncharacterized protein</fullName>
    </submittedName>
</protein>